<evidence type="ECO:0000313" key="1">
    <source>
        <dbReference type="EMBL" id="KIM98674.1"/>
    </source>
</evidence>
<organism evidence="1 2">
    <name type="scientific">Oidiodendron maius (strain Zn)</name>
    <dbReference type="NCBI Taxonomy" id="913774"/>
    <lineage>
        <taxon>Eukaryota</taxon>
        <taxon>Fungi</taxon>
        <taxon>Dikarya</taxon>
        <taxon>Ascomycota</taxon>
        <taxon>Pezizomycotina</taxon>
        <taxon>Leotiomycetes</taxon>
        <taxon>Leotiomycetes incertae sedis</taxon>
        <taxon>Myxotrichaceae</taxon>
        <taxon>Oidiodendron</taxon>
    </lineage>
</organism>
<reference evidence="1 2" key="1">
    <citation type="submission" date="2014-04" db="EMBL/GenBank/DDBJ databases">
        <authorList>
            <consortium name="DOE Joint Genome Institute"/>
            <person name="Kuo A."/>
            <person name="Martino E."/>
            <person name="Perotto S."/>
            <person name="Kohler A."/>
            <person name="Nagy L.G."/>
            <person name="Floudas D."/>
            <person name="Copeland A."/>
            <person name="Barry K.W."/>
            <person name="Cichocki N."/>
            <person name="Veneault-Fourrey C."/>
            <person name="LaButti K."/>
            <person name="Lindquist E.A."/>
            <person name="Lipzen A."/>
            <person name="Lundell T."/>
            <person name="Morin E."/>
            <person name="Murat C."/>
            <person name="Sun H."/>
            <person name="Tunlid A."/>
            <person name="Henrissat B."/>
            <person name="Grigoriev I.V."/>
            <person name="Hibbett D.S."/>
            <person name="Martin F."/>
            <person name="Nordberg H.P."/>
            <person name="Cantor M.N."/>
            <person name="Hua S.X."/>
        </authorList>
    </citation>
    <scope>NUCLEOTIDE SEQUENCE [LARGE SCALE GENOMIC DNA]</scope>
    <source>
        <strain evidence="1 2">Zn</strain>
    </source>
</reference>
<protein>
    <submittedName>
        <fullName evidence="1">Uncharacterized protein</fullName>
    </submittedName>
</protein>
<dbReference type="HOGENOM" id="CLU_2574481_0_0_1"/>
<sequence>MNAIQREDIPFHPVPQNNFEESQIFSGFEIGGSWQPAGTAMEGAEWGGLPPWAPGVLGAPGAEAPLENDFNFQSPFFPRLP</sequence>
<accession>A0A0C3H5W1</accession>
<dbReference type="AlphaFoldDB" id="A0A0C3H5W1"/>
<dbReference type="Proteomes" id="UP000054321">
    <property type="component" value="Unassembled WGS sequence"/>
</dbReference>
<keyword evidence="2" id="KW-1185">Reference proteome</keyword>
<gene>
    <name evidence="1" type="ORF">OIDMADRAFT_20146</name>
</gene>
<name>A0A0C3H5W1_OIDMZ</name>
<proteinExistence type="predicted"/>
<evidence type="ECO:0000313" key="2">
    <source>
        <dbReference type="Proteomes" id="UP000054321"/>
    </source>
</evidence>
<dbReference type="EMBL" id="KN832880">
    <property type="protein sequence ID" value="KIM98674.1"/>
    <property type="molecule type" value="Genomic_DNA"/>
</dbReference>
<reference evidence="2" key="2">
    <citation type="submission" date="2015-01" db="EMBL/GenBank/DDBJ databases">
        <title>Evolutionary Origins and Diversification of the Mycorrhizal Mutualists.</title>
        <authorList>
            <consortium name="DOE Joint Genome Institute"/>
            <consortium name="Mycorrhizal Genomics Consortium"/>
            <person name="Kohler A."/>
            <person name="Kuo A."/>
            <person name="Nagy L.G."/>
            <person name="Floudas D."/>
            <person name="Copeland A."/>
            <person name="Barry K.W."/>
            <person name="Cichocki N."/>
            <person name="Veneault-Fourrey C."/>
            <person name="LaButti K."/>
            <person name="Lindquist E.A."/>
            <person name="Lipzen A."/>
            <person name="Lundell T."/>
            <person name="Morin E."/>
            <person name="Murat C."/>
            <person name="Riley R."/>
            <person name="Ohm R."/>
            <person name="Sun H."/>
            <person name="Tunlid A."/>
            <person name="Henrissat B."/>
            <person name="Grigoriev I.V."/>
            <person name="Hibbett D.S."/>
            <person name="Martin F."/>
        </authorList>
    </citation>
    <scope>NUCLEOTIDE SEQUENCE [LARGE SCALE GENOMIC DNA]</scope>
    <source>
        <strain evidence="2">Zn</strain>
    </source>
</reference>
<dbReference type="InParanoid" id="A0A0C3H5W1"/>